<evidence type="ECO:0000313" key="1">
    <source>
        <dbReference type="EMBL" id="KKL11972.1"/>
    </source>
</evidence>
<reference evidence="1" key="1">
    <citation type="journal article" date="2015" name="Nature">
        <title>Complex archaea that bridge the gap between prokaryotes and eukaryotes.</title>
        <authorList>
            <person name="Spang A."/>
            <person name="Saw J.H."/>
            <person name="Jorgensen S.L."/>
            <person name="Zaremba-Niedzwiedzka K."/>
            <person name="Martijn J."/>
            <person name="Lind A.E."/>
            <person name="van Eijk R."/>
            <person name="Schleper C."/>
            <person name="Guy L."/>
            <person name="Ettema T.J."/>
        </authorList>
    </citation>
    <scope>NUCLEOTIDE SEQUENCE</scope>
</reference>
<dbReference type="EMBL" id="LAZR01041445">
    <property type="protein sequence ID" value="KKL11972.1"/>
    <property type="molecule type" value="Genomic_DNA"/>
</dbReference>
<proteinExistence type="predicted"/>
<comment type="caution">
    <text evidence="1">The sequence shown here is derived from an EMBL/GenBank/DDBJ whole genome shotgun (WGS) entry which is preliminary data.</text>
</comment>
<sequence length="99" mass="10503">MADTPQGRRAAGKKIPVGEAQPIFHGTGAEAAKSIMESGLLIDFSDENNTKDDVVFATKDRRTALHFASRSSEKTYALITIDGSLVGSKPTTGYGGELM</sequence>
<protein>
    <submittedName>
        <fullName evidence="1">Uncharacterized protein</fullName>
    </submittedName>
</protein>
<organism evidence="1">
    <name type="scientific">marine sediment metagenome</name>
    <dbReference type="NCBI Taxonomy" id="412755"/>
    <lineage>
        <taxon>unclassified sequences</taxon>
        <taxon>metagenomes</taxon>
        <taxon>ecological metagenomes</taxon>
    </lineage>
</organism>
<name>A0A0F9BDM8_9ZZZZ</name>
<gene>
    <name evidence="1" type="ORF">LCGC14_2540420</name>
</gene>
<accession>A0A0F9BDM8</accession>
<feature type="non-terminal residue" evidence="1">
    <location>
        <position position="99"/>
    </location>
</feature>
<dbReference type="AlphaFoldDB" id="A0A0F9BDM8"/>